<name>A0A9P8ZV20_9PEZI</name>
<dbReference type="GO" id="GO:0008270">
    <property type="term" value="F:zinc ion binding"/>
    <property type="evidence" value="ECO:0007669"/>
    <property type="project" value="InterPro"/>
</dbReference>
<reference evidence="4" key="1">
    <citation type="journal article" date="2021" name="Nat. Commun.">
        <title>Genetic determinants of endophytism in the Arabidopsis root mycobiome.</title>
        <authorList>
            <person name="Mesny F."/>
            <person name="Miyauchi S."/>
            <person name="Thiergart T."/>
            <person name="Pickel B."/>
            <person name="Atanasova L."/>
            <person name="Karlsson M."/>
            <person name="Huettel B."/>
            <person name="Barry K.W."/>
            <person name="Haridas S."/>
            <person name="Chen C."/>
            <person name="Bauer D."/>
            <person name="Andreopoulos W."/>
            <person name="Pangilinan J."/>
            <person name="LaButti K."/>
            <person name="Riley R."/>
            <person name="Lipzen A."/>
            <person name="Clum A."/>
            <person name="Drula E."/>
            <person name="Henrissat B."/>
            <person name="Kohler A."/>
            <person name="Grigoriev I.V."/>
            <person name="Martin F.M."/>
            <person name="Hacquard S."/>
        </authorList>
    </citation>
    <scope>NUCLEOTIDE SEQUENCE</scope>
    <source>
        <strain evidence="4">MPI-SDFR-AT-0073</strain>
    </source>
</reference>
<dbReference type="PROSITE" id="PS50048">
    <property type="entry name" value="ZN2_CY6_FUNGAL_2"/>
    <property type="match status" value="1"/>
</dbReference>
<feature type="domain" description="Zn(2)-C6 fungal-type" evidence="3">
    <location>
        <begin position="13"/>
        <end position="45"/>
    </location>
</feature>
<feature type="region of interest" description="Disordered" evidence="2">
    <location>
        <begin position="45"/>
        <end position="85"/>
    </location>
</feature>
<dbReference type="EMBL" id="JAGPXC010000006">
    <property type="protein sequence ID" value="KAH6651660.1"/>
    <property type="molecule type" value="Genomic_DNA"/>
</dbReference>
<dbReference type="InterPro" id="IPR036864">
    <property type="entry name" value="Zn2-C6_fun-type_DNA-bd_sf"/>
</dbReference>
<dbReference type="Proteomes" id="UP000758603">
    <property type="component" value="Unassembled WGS sequence"/>
</dbReference>
<gene>
    <name evidence="4" type="ORF">BKA67DRAFT_334067</name>
</gene>
<evidence type="ECO:0000313" key="5">
    <source>
        <dbReference type="Proteomes" id="UP000758603"/>
    </source>
</evidence>
<dbReference type="OrthoDB" id="4222821at2759"/>
<proteinExistence type="predicted"/>
<protein>
    <recommendedName>
        <fullName evidence="3">Zn(2)-C6 fungal-type domain-containing protein</fullName>
    </recommendedName>
</protein>
<evidence type="ECO:0000313" key="4">
    <source>
        <dbReference type="EMBL" id="KAH6651660.1"/>
    </source>
</evidence>
<evidence type="ECO:0000256" key="2">
    <source>
        <dbReference type="SAM" id="MobiDB-lite"/>
    </source>
</evidence>
<accession>A0A9P8ZV20</accession>
<evidence type="ECO:0000256" key="1">
    <source>
        <dbReference type="ARBA" id="ARBA00023242"/>
    </source>
</evidence>
<dbReference type="Pfam" id="PF00172">
    <property type="entry name" value="Zn_clus"/>
    <property type="match status" value="1"/>
</dbReference>
<dbReference type="AlphaFoldDB" id="A0A9P8ZV20"/>
<dbReference type="SUPFAM" id="SSF57701">
    <property type="entry name" value="Zn2/Cys6 DNA-binding domain"/>
    <property type="match status" value="1"/>
</dbReference>
<dbReference type="GeneID" id="70125151"/>
<dbReference type="Gene3D" id="4.10.240.10">
    <property type="entry name" value="Zn(2)-C6 fungal-type DNA-binding domain"/>
    <property type="match status" value="1"/>
</dbReference>
<keyword evidence="1" id="KW-0539">Nucleus</keyword>
<sequence>MNSSGRNALRRTACDCCRQQRLKCLRDENQANCQRCIRLGKPCQMAATRRPGRPRKSRQNPPAAASSVIRPTTPESVPGTDQAMPSSLALDDISSIVPNLLEQDNVHDGLDVVRIRTNNDFRNIDIFNPLASSVHGATPGTMKQMYPVLDMHQCLKDLSEINIELHAQWIEARRRWVDTRSLPDLCPNPTYVDVCSYAFAERTLASFQKFYDAINNVEWIIRKHAPGRDTSDIFDMESNAEIHGEALGLFTATALTERCWEKLFSRPSRSSSTSRPTTPATALVKVIINCYVQLISILTMMCAKILNNLKYLKSNEAVDINSVRFFQIGSLCVWDARLEGLMFCTMIIHYLDRSQRILGLLPGHRRQSVQVQCPLLDRPQYRDLLEKELESVDSSGGPSPEKIRDVVEDLRRALEADPSW</sequence>
<organism evidence="4 5">
    <name type="scientific">Truncatella angustata</name>
    <dbReference type="NCBI Taxonomy" id="152316"/>
    <lineage>
        <taxon>Eukaryota</taxon>
        <taxon>Fungi</taxon>
        <taxon>Dikarya</taxon>
        <taxon>Ascomycota</taxon>
        <taxon>Pezizomycotina</taxon>
        <taxon>Sordariomycetes</taxon>
        <taxon>Xylariomycetidae</taxon>
        <taxon>Amphisphaeriales</taxon>
        <taxon>Sporocadaceae</taxon>
        <taxon>Truncatella</taxon>
    </lineage>
</organism>
<dbReference type="PROSITE" id="PS00463">
    <property type="entry name" value="ZN2_CY6_FUNGAL_1"/>
    <property type="match status" value="1"/>
</dbReference>
<dbReference type="InterPro" id="IPR001138">
    <property type="entry name" value="Zn2Cys6_DnaBD"/>
</dbReference>
<dbReference type="RefSeq" id="XP_045955938.1">
    <property type="nucleotide sequence ID" value="XM_046096258.1"/>
</dbReference>
<evidence type="ECO:0000259" key="3">
    <source>
        <dbReference type="PROSITE" id="PS50048"/>
    </source>
</evidence>
<dbReference type="CDD" id="cd00067">
    <property type="entry name" value="GAL4"/>
    <property type="match status" value="1"/>
</dbReference>
<keyword evidence="5" id="KW-1185">Reference proteome</keyword>
<dbReference type="GO" id="GO:0000981">
    <property type="term" value="F:DNA-binding transcription factor activity, RNA polymerase II-specific"/>
    <property type="evidence" value="ECO:0007669"/>
    <property type="project" value="InterPro"/>
</dbReference>
<comment type="caution">
    <text evidence="4">The sequence shown here is derived from an EMBL/GenBank/DDBJ whole genome shotgun (WGS) entry which is preliminary data.</text>
</comment>